<organism evidence="2 3">
    <name type="scientific">Gracilibacillus halotolerans</name>
    <dbReference type="NCBI Taxonomy" id="74386"/>
    <lineage>
        <taxon>Bacteria</taxon>
        <taxon>Bacillati</taxon>
        <taxon>Bacillota</taxon>
        <taxon>Bacilli</taxon>
        <taxon>Bacillales</taxon>
        <taxon>Bacillaceae</taxon>
        <taxon>Gracilibacillus</taxon>
    </lineage>
</organism>
<dbReference type="AlphaFoldDB" id="A0A841RL27"/>
<comment type="caution">
    <text evidence="2">The sequence shown here is derived from an EMBL/GenBank/DDBJ whole genome shotgun (WGS) entry which is preliminary data.</text>
</comment>
<proteinExistence type="predicted"/>
<dbReference type="InterPro" id="IPR025439">
    <property type="entry name" value="Spore_coat_CotO"/>
</dbReference>
<accession>A0A841RL27</accession>
<dbReference type="Proteomes" id="UP000572212">
    <property type="component" value="Unassembled WGS sequence"/>
</dbReference>
<keyword evidence="3" id="KW-1185">Reference proteome</keyword>
<name>A0A841RL27_9BACI</name>
<evidence type="ECO:0000256" key="1">
    <source>
        <dbReference type="SAM" id="MobiDB-lite"/>
    </source>
</evidence>
<protein>
    <recommendedName>
        <fullName evidence="4">Spore coat protein CotO</fullName>
    </recommendedName>
</protein>
<gene>
    <name evidence="2" type="ORF">GGQ92_001363</name>
</gene>
<feature type="region of interest" description="Disordered" evidence="1">
    <location>
        <begin position="25"/>
        <end position="46"/>
    </location>
</feature>
<dbReference type="EMBL" id="JACHON010000004">
    <property type="protein sequence ID" value="MBB6512577.1"/>
    <property type="molecule type" value="Genomic_DNA"/>
</dbReference>
<evidence type="ECO:0000313" key="3">
    <source>
        <dbReference type="Proteomes" id="UP000572212"/>
    </source>
</evidence>
<dbReference type="Pfam" id="PF14153">
    <property type="entry name" value="Spore_coat_CotO"/>
    <property type="match status" value="1"/>
</dbReference>
<feature type="compositionally biased region" description="Basic and acidic residues" evidence="1">
    <location>
        <begin position="31"/>
        <end position="43"/>
    </location>
</feature>
<sequence length="122" mass="14573">MDRKNEQPKMYITQPSIQFTERHMQSTYSGKAEKAMQQEERNVSKKNKKKFLDMNIEERLEYFLSQPFYAPKVKCEIRTDLRKFVGYIQSIEENSVELLLPGRKKEITVQLDEIEEVNLFGF</sequence>
<reference evidence="2 3" key="1">
    <citation type="submission" date="2020-08" db="EMBL/GenBank/DDBJ databases">
        <title>Genomic Encyclopedia of Type Strains, Phase IV (KMG-IV): sequencing the most valuable type-strain genomes for metagenomic binning, comparative biology and taxonomic classification.</title>
        <authorList>
            <person name="Goeker M."/>
        </authorList>
    </citation>
    <scope>NUCLEOTIDE SEQUENCE [LARGE SCALE GENOMIC DNA]</scope>
    <source>
        <strain evidence="2 3">DSM 11805</strain>
    </source>
</reference>
<evidence type="ECO:0008006" key="4">
    <source>
        <dbReference type="Google" id="ProtNLM"/>
    </source>
</evidence>
<dbReference type="RefSeq" id="WP_184246059.1">
    <property type="nucleotide sequence ID" value="NZ_BAAACU010000028.1"/>
</dbReference>
<evidence type="ECO:0000313" key="2">
    <source>
        <dbReference type="EMBL" id="MBB6512577.1"/>
    </source>
</evidence>